<dbReference type="PIRSF" id="PIRSF037327">
    <property type="entry name" value="TFIIIB_Bdp1_fun"/>
    <property type="match status" value="1"/>
</dbReference>
<feature type="region of interest" description="Disordered" evidence="1">
    <location>
        <begin position="110"/>
        <end position="138"/>
    </location>
</feature>
<dbReference type="GO" id="GO:0000995">
    <property type="term" value="F:RNA polymerase III general transcription initiation factor activity"/>
    <property type="evidence" value="ECO:0007669"/>
    <property type="project" value="InterPro"/>
</dbReference>
<evidence type="ECO:0000256" key="1">
    <source>
        <dbReference type="SAM" id="MobiDB-lite"/>
    </source>
</evidence>
<sequence length="622" mass="69502">MSSIVKKSTHFTPKLRKKPIKKKVEKPQLTPPATQEKPQIQDPHASVENTSASPQTALSPAPTQLAVSEAPTAPTPEPTQAEPLANEPTKADAAALSPLKAFNFKVVPAQAEADVVDPRDSSQKLDRPDSGSDHSDLDLDIFKELPRRKSVQQRRLSGIAPILNRNRSTSISLASGGAIAPDASEDYTPAKIGIPLAKAVKRRRSLAQTRTSTKRASVIRAASISIPKEPSPVPEEAQSGITSSVKIPIKEGDGEFVVGIDPETARLSKFRVRPALEGADENTYEIAPDTLITNITSVKQLPRSVKGEDEELYRDIGFDINKMTMADLCKPTLPIGQVSSNYESVMAAEEKIKQKKLERRAHRELARVERVPLEEILARNGEVDDIEAMKKKRDELLNTDAPEQSHSTNLQLLLVDGVINYDLDSAIVSRHKGVDNSHLTREEANPFENPITSSSYSKRKHTDRWTEDEVKQFYSALSTFGTDFLLISQLFPYRTRKQIKLKFNLEEKNYPEIVEMALKRKLPADFAEYCEASKHNIKSLEYYNEKLREVRIAHEAELAAMALEREKAMKDDAEKNRQREIEFRTGAKSMTRAEKIKELRKNEMVVGSIAERPQPEDTKPII</sequence>
<dbReference type="InterPro" id="IPR017174">
    <property type="entry name" value="Bdp1_fungi"/>
</dbReference>
<evidence type="ECO:0000313" key="4">
    <source>
        <dbReference type="Proteomes" id="UP000094285"/>
    </source>
</evidence>
<evidence type="ECO:0000259" key="2">
    <source>
        <dbReference type="SMART" id="SM00717"/>
    </source>
</evidence>
<name>A0A1E4SK37_9ASCO</name>
<dbReference type="EMBL" id="KV453911">
    <property type="protein sequence ID" value="ODV79875.1"/>
    <property type="molecule type" value="Genomic_DNA"/>
</dbReference>
<dbReference type="SMART" id="SM00717">
    <property type="entry name" value="SANT"/>
    <property type="match status" value="1"/>
</dbReference>
<dbReference type="SUPFAM" id="SSF46689">
    <property type="entry name" value="Homeodomain-like"/>
    <property type="match status" value="1"/>
</dbReference>
<dbReference type="Gene3D" id="1.10.10.60">
    <property type="entry name" value="Homeodomain-like"/>
    <property type="match status" value="1"/>
</dbReference>
<dbReference type="GO" id="GO:0070898">
    <property type="term" value="P:RNA polymerase III preinitiation complex assembly"/>
    <property type="evidence" value="ECO:0007669"/>
    <property type="project" value="TreeGrafter"/>
</dbReference>
<feature type="compositionally biased region" description="Polar residues" evidence="1">
    <location>
        <begin position="47"/>
        <end position="66"/>
    </location>
</feature>
<dbReference type="PANTHER" id="PTHR22929:SF0">
    <property type="entry name" value="TRANSCRIPTION FACTOR TFIIIB COMPONENT B'' HOMOLOG"/>
    <property type="match status" value="1"/>
</dbReference>
<dbReference type="STRING" id="984487.A0A1E4SK37"/>
<organism evidence="3 4">
    <name type="scientific">Suhomyces tanzawaensis NRRL Y-17324</name>
    <dbReference type="NCBI Taxonomy" id="984487"/>
    <lineage>
        <taxon>Eukaryota</taxon>
        <taxon>Fungi</taxon>
        <taxon>Dikarya</taxon>
        <taxon>Ascomycota</taxon>
        <taxon>Saccharomycotina</taxon>
        <taxon>Pichiomycetes</taxon>
        <taxon>Debaryomycetaceae</taxon>
        <taxon>Suhomyces</taxon>
    </lineage>
</organism>
<dbReference type="AlphaFoldDB" id="A0A1E4SK37"/>
<dbReference type="GeneID" id="30984618"/>
<dbReference type="Pfam" id="PF15963">
    <property type="entry name" value="Myb_DNA-bind_7"/>
    <property type="match status" value="1"/>
</dbReference>
<dbReference type="OrthoDB" id="272624at2759"/>
<accession>A0A1E4SK37</accession>
<feature type="compositionally biased region" description="Basic residues" evidence="1">
    <location>
        <begin position="7"/>
        <end position="24"/>
    </location>
</feature>
<dbReference type="CDD" id="cd00167">
    <property type="entry name" value="SANT"/>
    <property type="match status" value="1"/>
</dbReference>
<dbReference type="GO" id="GO:0000126">
    <property type="term" value="C:transcription factor TFIIIB complex"/>
    <property type="evidence" value="ECO:0007669"/>
    <property type="project" value="InterPro"/>
</dbReference>
<dbReference type="GO" id="GO:0001156">
    <property type="term" value="F:TFIIIC-class transcription factor complex binding"/>
    <property type="evidence" value="ECO:0007669"/>
    <property type="project" value="TreeGrafter"/>
</dbReference>
<dbReference type="Proteomes" id="UP000094285">
    <property type="component" value="Unassembled WGS sequence"/>
</dbReference>
<dbReference type="InterPro" id="IPR009057">
    <property type="entry name" value="Homeodomain-like_sf"/>
</dbReference>
<dbReference type="InterPro" id="IPR039467">
    <property type="entry name" value="TFIIIB_B''_Myb"/>
</dbReference>
<feature type="region of interest" description="Disordered" evidence="1">
    <location>
        <begin position="1"/>
        <end position="92"/>
    </location>
</feature>
<keyword evidence="4" id="KW-1185">Reference proteome</keyword>
<gene>
    <name evidence="3" type="ORF">CANTADRAFT_5573</name>
</gene>
<feature type="domain" description="Myb-like" evidence="2">
    <location>
        <begin position="461"/>
        <end position="509"/>
    </location>
</feature>
<dbReference type="InterPro" id="IPR001005">
    <property type="entry name" value="SANT/Myb"/>
</dbReference>
<protein>
    <submittedName>
        <fullName evidence="3">Transcription factor IIIB, Bdp1 subunit</fullName>
    </submittedName>
</protein>
<dbReference type="RefSeq" id="XP_020064997.1">
    <property type="nucleotide sequence ID" value="XM_020210482.1"/>
</dbReference>
<feature type="compositionally biased region" description="Basic and acidic residues" evidence="1">
    <location>
        <begin position="116"/>
        <end position="138"/>
    </location>
</feature>
<evidence type="ECO:0000313" key="3">
    <source>
        <dbReference type="EMBL" id="ODV79875.1"/>
    </source>
</evidence>
<dbReference type="PANTHER" id="PTHR22929">
    <property type="entry name" value="RNA POLYMERASE III TRANSCRIPTION INITIATION FACTOR B"/>
    <property type="match status" value="1"/>
</dbReference>
<reference evidence="4" key="1">
    <citation type="submission" date="2016-05" db="EMBL/GenBank/DDBJ databases">
        <title>Comparative genomics of biotechnologically important yeasts.</title>
        <authorList>
            <consortium name="DOE Joint Genome Institute"/>
            <person name="Riley R."/>
            <person name="Haridas S."/>
            <person name="Wolfe K.H."/>
            <person name="Lopes M.R."/>
            <person name="Hittinger C.T."/>
            <person name="Goker M."/>
            <person name="Salamov A."/>
            <person name="Wisecaver J."/>
            <person name="Long T.M."/>
            <person name="Aerts A.L."/>
            <person name="Barry K."/>
            <person name="Choi C."/>
            <person name="Clum A."/>
            <person name="Coughlan A.Y."/>
            <person name="Deshpande S."/>
            <person name="Douglass A.P."/>
            <person name="Hanson S.J."/>
            <person name="Klenk H.-P."/>
            <person name="Labutti K."/>
            <person name="Lapidus A."/>
            <person name="Lindquist E."/>
            <person name="Lipzen A."/>
            <person name="Meier-Kolthoff J.P."/>
            <person name="Ohm R.A."/>
            <person name="Otillar R.P."/>
            <person name="Pangilinan J."/>
            <person name="Peng Y."/>
            <person name="Rokas A."/>
            <person name="Rosa C.A."/>
            <person name="Scheuner C."/>
            <person name="Sibirny A.A."/>
            <person name="Slot J.C."/>
            <person name="Stielow J.B."/>
            <person name="Sun H."/>
            <person name="Kurtzman C.P."/>
            <person name="Blackwell M."/>
            <person name="Grigoriev I.V."/>
            <person name="Jeffries T.W."/>
        </authorList>
    </citation>
    <scope>NUCLEOTIDE SEQUENCE [LARGE SCALE GENOMIC DNA]</scope>
    <source>
        <strain evidence="4">NRRL Y-17324</strain>
    </source>
</reference>
<proteinExistence type="predicted"/>